<protein>
    <recommendedName>
        <fullName evidence="2">ferroxidase</fullName>
        <ecNumber evidence="2">1.16.3.1</ecNumber>
    </recommendedName>
</protein>
<keyword evidence="3" id="KW-0479">Metal-binding</keyword>
<dbReference type="PANTHER" id="PTHR11709:SF518">
    <property type="entry name" value="MULTICOPPER OXIDASE"/>
    <property type="match status" value="1"/>
</dbReference>
<evidence type="ECO:0000313" key="9">
    <source>
        <dbReference type="EMBL" id="CAH1249019.1"/>
    </source>
</evidence>
<dbReference type="InterPro" id="IPR011706">
    <property type="entry name" value="Cu-oxidase_C"/>
</dbReference>
<dbReference type="Gene3D" id="2.60.40.420">
    <property type="entry name" value="Cupredoxins - blue copper proteins"/>
    <property type="match status" value="3"/>
</dbReference>
<gene>
    <name evidence="9" type="primary">Hypp8503</name>
    <name evidence="9" type="ORF">BLAG_LOCUS10261</name>
</gene>
<dbReference type="EMBL" id="OV696702">
    <property type="protein sequence ID" value="CAH1249019.1"/>
    <property type="molecule type" value="Genomic_DNA"/>
</dbReference>
<feature type="domain" description="Plastocyanin-like" evidence="7">
    <location>
        <begin position="444"/>
        <end position="478"/>
    </location>
</feature>
<dbReference type="CDD" id="cd13853">
    <property type="entry name" value="CuRO_1_Tth-MCO_like"/>
    <property type="match status" value="1"/>
</dbReference>
<evidence type="ECO:0000256" key="3">
    <source>
        <dbReference type="ARBA" id="ARBA00022723"/>
    </source>
</evidence>
<evidence type="ECO:0000256" key="5">
    <source>
        <dbReference type="SAM" id="SignalP"/>
    </source>
</evidence>
<dbReference type="GO" id="GO:0004322">
    <property type="term" value="F:ferroxidase activity"/>
    <property type="evidence" value="ECO:0007669"/>
    <property type="project" value="UniProtKB-EC"/>
</dbReference>
<proteinExistence type="inferred from homology"/>
<evidence type="ECO:0000256" key="4">
    <source>
        <dbReference type="ARBA" id="ARBA00023002"/>
    </source>
</evidence>
<keyword evidence="4" id="KW-0560">Oxidoreductase</keyword>
<dbReference type="Pfam" id="PF07731">
    <property type="entry name" value="Cu-oxidase_2"/>
    <property type="match status" value="2"/>
</dbReference>
<keyword evidence="10" id="KW-1185">Reference proteome</keyword>
<dbReference type="PANTHER" id="PTHR11709">
    <property type="entry name" value="MULTI-COPPER OXIDASE"/>
    <property type="match status" value="1"/>
</dbReference>
<dbReference type="AlphaFoldDB" id="A0A8J9Z908"/>
<keyword evidence="5" id="KW-0732">Signal</keyword>
<accession>A0A8J9Z908</accession>
<dbReference type="InterPro" id="IPR011707">
    <property type="entry name" value="Cu-oxidase-like_N"/>
</dbReference>
<dbReference type="EC" id="1.16.3.1" evidence="2"/>
<dbReference type="SUPFAM" id="SSF49503">
    <property type="entry name" value="Cupredoxins"/>
    <property type="match status" value="3"/>
</dbReference>
<feature type="domain" description="Plastocyanin-like" evidence="8">
    <location>
        <begin position="74"/>
        <end position="189"/>
    </location>
</feature>
<sequence length="658" mass="73796">MVKATMLAVLAVLLWNSDIVMSICSMTNPCKNFTVGNDLVRPDEYYSGNETHLNVTLTVDVNDVTFDWLTFQRRLYNGKMPGPTLRVRPGDILNIKLVNELGGNQEARPNNVPRHPNNTNLHVHGLHVSPMEPQDSPFVLVAPGESYQYRIEIPSDHARGTFWYHSHHHGAASFHLNGGLAGFIIVEDDPAVMSDELDAISCPNNCESDVPLLFGPWFVYAVYSPLLAFRSFAVLQDVWGDDVRLPVYNVTENITLADWLMNPGNEIDYYLTNGQLQPTITLKKREIKRFRMLSAGMWELLFITIEGSSCEMQVLALDGLYVDRPYTVTKAVLGPGQRLDIAVKCSEEGSFKMKSAPSADDLLSVGPESIPYTGVLATIVVNDTINAIMDFPEELPSRPSYNADLRNLTDEQIQGRFVVEFGAGFEFNRQPYVSPTYYRYKDEVDTFQEWHILNNNALKVHPFHAHVHHFQVVSYNKYEGPYGHFDVFVGYPSMAYFDLQGKLCYHQYQGFDASAVRPDPFPLVLTHAWNESWTDEKSIYHPVGQWRDTILIPPLSNVTIRLQLHRYTGPVYVHCHNLFHSDHGMSGVVQVVGKGESTSGAHVAAGGIWPGTCRRSDVYSPNGAGGIPNHAGTPQLYVAHCGLLYLVWATALVMFLSL</sequence>
<feature type="domain" description="Plastocyanin-like" evidence="6">
    <location>
        <begin position="264"/>
        <end position="353"/>
    </location>
</feature>
<feature type="signal peptide" evidence="5">
    <location>
        <begin position="1"/>
        <end position="22"/>
    </location>
</feature>
<dbReference type="InterPro" id="IPR045087">
    <property type="entry name" value="Cu-oxidase_fam"/>
</dbReference>
<dbReference type="InterPro" id="IPR008972">
    <property type="entry name" value="Cupredoxin"/>
</dbReference>
<evidence type="ECO:0000313" key="10">
    <source>
        <dbReference type="Proteomes" id="UP000838412"/>
    </source>
</evidence>
<dbReference type="OrthoDB" id="9977568at2759"/>
<dbReference type="InterPro" id="IPR001117">
    <property type="entry name" value="Cu-oxidase_2nd"/>
</dbReference>
<dbReference type="Pfam" id="PF07732">
    <property type="entry name" value="Cu-oxidase_3"/>
    <property type="match status" value="1"/>
</dbReference>
<evidence type="ECO:0000259" key="8">
    <source>
        <dbReference type="Pfam" id="PF07732"/>
    </source>
</evidence>
<dbReference type="Pfam" id="PF00394">
    <property type="entry name" value="Cu-oxidase"/>
    <property type="match status" value="1"/>
</dbReference>
<reference evidence="9" key="1">
    <citation type="submission" date="2022-01" db="EMBL/GenBank/DDBJ databases">
        <authorList>
            <person name="Braso-Vives M."/>
        </authorList>
    </citation>
    <scope>NUCLEOTIDE SEQUENCE</scope>
</reference>
<dbReference type="PROSITE" id="PS00080">
    <property type="entry name" value="MULTICOPPER_OXIDASE2"/>
    <property type="match status" value="1"/>
</dbReference>
<feature type="chain" id="PRO_5035482981" description="ferroxidase" evidence="5">
    <location>
        <begin position="23"/>
        <end position="658"/>
    </location>
</feature>
<feature type="domain" description="Plastocyanin-like" evidence="7">
    <location>
        <begin position="537"/>
        <end position="591"/>
    </location>
</feature>
<dbReference type="Proteomes" id="UP000838412">
    <property type="component" value="Chromosome 17"/>
</dbReference>
<organism evidence="9 10">
    <name type="scientific">Branchiostoma lanceolatum</name>
    <name type="common">Common lancelet</name>
    <name type="synonym">Amphioxus lanceolatum</name>
    <dbReference type="NCBI Taxonomy" id="7740"/>
    <lineage>
        <taxon>Eukaryota</taxon>
        <taxon>Metazoa</taxon>
        <taxon>Chordata</taxon>
        <taxon>Cephalochordata</taxon>
        <taxon>Leptocardii</taxon>
        <taxon>Amphioxiformes</taxon>
        <taxon>Branchiostomatidae</taxon>
        <taxon>Branchiostoma</taxon>
    </lineage>
</organism>
<comment type="similarity">
    <text evidence="1">Belongs to the multicopper oxidase family.</text>
</comment>
<name>A0A8J9Z908_BRALA</name>
<evidence type="ECO:0000259" key="7">
    <source>
        <dbReference type="Pfam" id="PF07731"/>
    </source>
</evidence>
<dbReference type="InterPro" id="IPR002355">
    <property type="entry name" value="Cu_oxidase_Cu_BS"/>
</dbReference>
<evidence type="ECO:0000256" key="1">
    <source>
        <dbReference type="ARBA" id="ARBA00010609"/>
    </source>
</evidence>
<evidence type="ECO:0000259" key="6">
    <source>
        <dbReference type="Pfam" id="PF00394"/>
    </source>
</evidence>
<evidence type="ECO:0000256" key="2">
    <source>
        <dbReference type="ARBA" id="ARBA00013107"/>
    </source>
</evidence>
<dbReference type="GO" id="GO:0005507">
    <property type="term" value="F:copper ion binding"/>
    <property type="evidence" value="ECO:0007669"/>
    <property type="project" value="InterPro"/>
</dbReference>